<evidence type="ECO:0000256" key="2">
    <source>
        <dbReference type="ARBA" id="ARBA00010071"/>
    </source>
</evidence>
<dbReference type="GeneID" id="116537998"/>
<dbReference type="Gene3D" id="2.60.40.3210">
    <property type="entry name" value="Zona pellucida, ZP-N domain"/>
    <property type="match status" value="1"/>
</dbReference>
<evidence type="ECO:0000256" key="6">
    <source>
        <dbReference type="ARBA" id="ARBA00056422"/>
    </source>
</evidence>
<comment type="similarity">
    <text evidence="2">Belongs to the PLAC1 family.</text>
</comment>
<evidence type="ECO:0000313" key="11">
    <source>
        <dbReference type="RefSeq" id="XP_032116139.1"/>
    </source>
</evidence>
<dbReference type="Pfam" id="PF23344">
    <property type="entry name" value="ZP-N"/>
    <property type="match status" value="1"/>
</dbReference>
<dbReference type="FunFam" id="2.60.40.3210:FF:000011">
    <property type="entry name" value="Placenta-specific protein 1"/>
    <property type="match status" value="1"/>
</dbReference>
<dbReference type="PANTHER" id="PTHR14380">
    <property type="entry name" value="PLACENTA-SPECIFIC PROTEIN 1"/>
    <property type="match status" value="1"/>
</dbReference>
<dbReference type="InterPro" id="IPR033222">
    <property type="entry name" value="PLAC1_fam"/>
</dbReference>
<feature type="domain" description="ZP-N" evidence="9">
    <location>
        <begin position="30"/>
        <end position="116"/>
    </location>
</feature>
<name>A0A6J3GE82_SAPAP</name>
<dbReference type="GO" id="GO:0001890">
    <property type="term" value="P:placenta development"/>
    <property type="evidence" value="ECO:0007669"/>
    <property type="project" value="UniProtKB-ARBA"/>
</dbReference>
<dbReference type="GO" id="GO:0005576">
    <property type="term" value="C:extracellular region"/>
    <property type="evidence" value="ECO:0007669"/>
    <property type="project" value="UniProtKB-SubCell"/>
</dbReference>
<evidence type="ECO:0000313" key="14">
    <source>
        <dbReference type="RefSeq" id="XP_032116142.1"/>
    </source>
</evidence>
<proteinExistence type="inferred from homology"/>
<evidence type="ECO:0000313" key="10">
    <source>
        <dbReference type="Proteomes" id="UP000504640"/>
    </source>
</evidence>
<comment type="subcellular location">
    <subcellularLocation>
        <location evidence="1">Secreted</location>
    </subcellularLocation>
</comment>
<dbReference type="RefSeq" id="XP_032116140.1">
    <property type="nucleotide sequence ID" value="XM_032260249.1"/>
</dbReference>
<dbReference type="PROSITE" id="PS51257">
    <property type="entry name" value="PROKAR_LIPOPROTEIN"/>
    <property type="match status" value="1"/>
</dbReference>
<dbReference type="CTD" id="10761"/>
<keyword evidence="5 8" id="KW-0732">Signal</keyword>
<dbReference type="Proteomes" id="UP000504640">
    <property type="component" value="Unplaced"/>
</dbReference>
<dbReference type="RefSeq" id="XP_032116142.1">
    <property type="nucleotide sequence ID" value="XM_032260251.1"/>
</dbReference>
<evidence type="ECO:0000313" key="13">
    <source>
        <dbReference type="RefSeq" id="XP_032116141.1"/>
    </source>
</evidence>
<organism evidence="10 12">
    <name type="scientific">Sapajus apella</name>
    <name type="common">Brown-capped capuchin</name>
    <name type="synonym">Cebus apella</name>
    <dbReference type="NCBI Taxonomy" id="9515"/>
    <lineage>
        <taxon>Eukaryota</taxon>
        <taxon>Metazoa</taxon>
        <taxon>Chordata</taxon>
        <taxon>Craniata</taxon>
        <taxon>Vertebrata</taxon>
        <taxon>Euteleostomi</taxon>
        <taxon>Mammalia</taxon>
        <taxon>Eutheria</taxon>
        <taxon>Euarchontoglires</taxon>
        <taxon>Primates</taxon>
        <taxon>Haplorrhini</taxon>
        <taxon>Platyrrhini</taxon>
        <taxon>Cebidae</taxon>
        <taxon>Cebinae</taxon>
        <taxon>Sapajus</taxon>
    </lineage>
</organism>
<dbReference type="PANTHER" id="PTHR14380:SF2">
    <property type="entry name" value="PLACENTA-SPECIFIC PROTEIN 1"/>
    <property type="match status" value="1"/>
</dbReference>
<feature type="signal peptide" evidence="8">
    <location>
        <begin position="1"/>
        <end position="22"/>
    </location>
</feature>
<evidence type="ECO:0000256" key="7">
    <source>
        <dbReference type="ARBA" id="ARBA00069788"/>
    </source>
</evidence>
<evidence type="ECO:0000313" key="12">
    <source>
        <dbReference type="RefSeq" id="XP_032116140.1"/>
    </source>
</evidence>
<reference evidence="11 12" key="1">
    <citation type="submission" date="2025-04" db="UniProtKB">
        <authorList>
            <consortium name="RefSeq"/>
        </authorList>
    </citation>
    <scope>IDENTIFICATION</scope>
    <source>
        <tissue evidence="11 12">Blood</tissue>
    </source>
</reference>
<evidence type="ECO:0000256" key="8">
    <source>
        <dbReference type="SAM" id="SignalP"/>
    </source>
</evidence>
<dbReference type="RefSeq" id="XP_032116141.1">
    <property type="nucleotide sequence ID" value="XM_032260250.1"/>
</dbReference>
<evidence type="ECO:0000313" key="15">
    <source>
        <dbReference type="RefSeq" id="XP_032116143.1"/>
    </source>
</evidence>
<dbReference type="AlphaFoldDB" id="A0A6J3GE82"/>
<sequence length="213" mass="23826">MKVFEFIGVMVLLTSAFSACSGQSPMTVLCSIDWFMVTVHPFMLNNDVCVHFNELHMGLGCPPNHVQPHAYQFVYRVTQCGIRVKAVSPDTIIYSTEIHYSSKGTPSRFVIPVSCAAPKKSPWLTKPWGFMRVASKSRATAQKDEKCSEVFASSQPSQRPNCDCPPCVFNEEEHTQVPCHQAEAQEARPLQPSHFLDISEDWSLRADDLIGSM</sequence>
<keyword evidence="3" id="KW-0217">Developmental protein</keyword>
<evidence type="ECO:0000256" key="4">
    <source>
        <dbReference type="ARBA" id="ARBA00022525"/>
    </source>
</evidence>
<dbReference type="RefSeq" id="XP_032116143.1">
    <property type="nucleotide sequence ID" value="XM_032260252.1"/>
</dbReference>
<evidence type="ECO:0000256" key="1">
    <source>
        <dbReference type="ARBA" id="ARBA00004613"/>
    </source>
</evidence>
<dbReference type="InterPro" id="IPR055356">
    <property type="entry name" value="ZP-N"/>
</dbReference>
<evidence type="ECO:0000256" key="3">
    <source>
        <dbReference type="ARBA" id="ARBA00022473"/>
    </source>
</evidence>
<evidence type="ECO:0000256" key="5">
    <source>
        <dbReference type="ARBA" id="ARBA00022729"/>
    </source>
</evidence>
<keyword evidence="10" id="KW-1185">Reference proteome</keyword>
<feature type="chain" id="PRO_5044643407" description="Placenta-specific protein 1" evidence="8">
    <location>
        <begin position="23"/>
        <end position="213"/>
    </location>
</feature>
<accession>A0A6J3GE82</accession>
<gene>
    <name evidence="11 12 13 14 15" type="primary">PLAC1</name>
</gene>
<dbReference type="RefSeq" id="XP_032116139.1">
    <property type="nucleotide sequence ID" value="XM_032260248.1"/>
</dbReference>
<keyword evidence="4" id="KW-0964">Secreted</keyword>
<protein>
    <recommendedName>
        <fullName evidence="7">Placenta-specific protein 1</fullName>
    </recommendedName>
</protein>
<evidence type="ECO:0000259" key="9">
    <source>
        <dbReference type="Pfam" id="PF23344"/>
    </source>
</evidence>
<comment type="function">
    <text evidence="6">May play a role in placental development.</text>
</comment>